<evidence type="ECO:0000259" key="9">
    <source>
        <dbReference type="Pfam" id="PF03946"/>
    </source>
</evidence>
<dbReference type="PANTHER" id="PTHR11661">
    <property type="entry name" value="60S RIBOSOMAL PROTEIN L12"/>
    <property type="match status" value="1"/>
</dbReference>
<dbReference type="InterPro" id="IPR036796">
    <property type="entry name" value="Ribosomal_uL11_N_sf"/>
</dbReference>
<dbReference type="InterPro" id="IPR000911">
    <property type="entry name" value="Ribosomal_uL11"/>
</dbReference>
<proteinExistence type="inferred from homology"/>
<evidence type="ECO:0000256" key="7">
    <source>
        <dbReference type="RuleBase" id="RU003978"/>
    </source>
</evidence>
<keyword evidence="11" id="KW-1185">Reference proteome</keyword>
<dbReference type="Proteomes" id="UP000509448">
    <property type="component" value="Chromosome"/>
</dbReference>
<dbReference type="SUPFAM" id="SSF54747">
    <property type="entry name" value="Ribosomal L11/L12e N-terminal domain"/>
    <property type="match status" value="1"/>
</dbReference>
<comment type="subunit">
    <text evidence="6">Part of the ribosomal stalk of the 50S ribosomal subunit. Interacts with L10 and the large rRNA to form the base of the stalk. L10 forms an elongated spine to which L12 dimers bind in a sequential fashion forming a multimeric L10(L12)X complex.</text>
</comment>
<evidence type="ECO:0000313" key="10">
    <source>
        <dbReference type="EMBL" id="BBE42960.1"/>
    </source>
</evidence>
<keyword evidence="5 6" id="KW-0687">Ribonucleoprotein</keyword>
<gene>
    <name evidence="6" type="primary">rpl11</name>
    <name evidence="10" type="ORF">NAS2_1583</name>
</gene>
<dbReference type="SMART" id="SM00649">
    <property type="entry name" value="RL11"/>
    <property type="match status" value="1"/>
</dbReference>
<comment type="function">
    <text evidence="6">Forms part of the ribosomal stalk which helps the ribosome interact with GTP-bound translation factors.</text>
</comment>
<dbReference type="InterPro" id="IPR020784">
    <property type="entry name" value="Ribosomal_uL11_N"/>
</dbReference>
<dbReference type="GeneID" id="55585392"/>
<reference evidence="10 11" key="1">
    <citation type="journal article" date="2019" name="ISME J.">
        <title>Isolation and characterization of a thermophilic sulfur- and iron-reducing thaumarchaeote from a terrestrial acidic hot spring.</title>
        <authorList>
            <person name="Kato S."/>
            <person name="Itoh T."/>
            <person name="Yuki M."/>
            <person name="Nagamori M."/>
            <person name="Ohnishi M."/>
            <person name="Uematsu K."/>
            <person name="Suzuki K."/>
            <person name="Takashina T."/>
            <person name="Ohkuma M."/>
        </authorList>
    </citation>
    <scope>NUCLEOTIDE SEQUENCE [LARGE SCALE GENOMIC DNA]</scope>
    <source>
        <strain evidence="10 11">NAS-02</strain>
    </source>
</reference>
<name>A0A4V0P1U7_9ARCH</name>
<comment type="similarity">
    <text evidence="1 6 7">Belongs to the universal ribosomal protein uL11 family.</text>
</comment>
<dbReference type="Gene3D" id="3.30.1550.10">
    <property type="entry name" value="Ribosomal protein L11/L12, N-terminal domain"/>
    <property type="match status" value="1"/>
</dbReference>
<dbReference type="InterPro" id="IPR036769">
    <property type="entry name" value="Ribosomal_uL11_C_sf"/>
</dbReference>
<evidence type="ECO:0000313" key="11">
    <source>
        <dbReference type="Proteomes" id="UP000509448"/>
    </source>
</evidence>
<dbReference type="PROSITE" id="PS00359">
    <property type="entry name" value="RIBOSOMAL_L11"/>
    <property type="match status" value="1"/>
</dbReference>
<dbReference type="NCBIfam" id="NF002232">
    <property type="entry name" value="PRK01143.1"/>
    <property type="match status" value="1"/>
</dbReference>
<dbReference type="OrthoDB" id="8842at2157"/>
<evidence type="ECO:0000256" key="5">
    <source>
        <dbReference type="ARBA" id="ARBA00023274"/>
    </source>
</evidence>
<dbReference type="InterPro" id="IPR020785">
    <property type="entry name" value="Ribosomal_uL11_CS"/>
</dbReference>
<dbReference type="PANTHER" id="PTHR11661:SF1">
    <property type="entry name" value="LARGE RIBOSOMAL SUBUNIT PROTEIN UL11M"/>
    <property type="match status" value="1"/>
</dbReference>
<protein>
    <recommendedName>
        <fullName evidence="6">Large ribosomal subunit protein uL11</fullName>
    </recommendedName>
</protein>
<dbReference type="GO" id="GO:0003735">
    <property type="term" value="F:structural constituent of ribosome"/>
    <property type="evidence" value="ECO:0007669"/>
    <property type="project" value="InterPro"/>
</dbReference>
<keyword evidence="3 6" id="KW-0694">RNA-binding</keyword>
<dbReference type="CDD" id="cd00349">
    <property type="entry name" value="Ribosomal_L11"/>
    <property type="match status" value="1"/>
</dbReference>
<dbReference type="GO" id="GO:0006412">
    <property type="term" value="P:translation"/>
    <property type="evidence" value="ECO:0007669"/>
    <property type="project" value="UniProtKB-UniRule"/>
</dbReference>
<dbReference type="RefSeq" id="WP_174449134.1">
    <property type="nucleotide sequence ID" value="NZ_AP018732.1"/>
</dbReference>
<evidence type="ECO:0000256" key="4">
    <source>
        <dbReference type="ARBA" id="ARBA00022980"/>
    </source>
</evidence>
<dbReference type="EMBL" id="AP018732">
    <property type="protein sequence ID" value="BBE42960.1"/>
    <property type="molecule type" value="Genomic_DNA"/>
</dbReference>
<feature type="domain" description="Large ribosomal subunit protein uL11 N-terminal" evidence="9">
    <location>
        <begin position="9"/>
        <end position="61"/>
    </location>
</feature>
<evidence type="ECO:0000256" key="6">
    <source>
        <dbReference type="HAMAP-Rule" id="MF_00736"/>
    </source>
</evidence>
<evidence type="ECO:0000259" key="8">
    <source>
        <dbReference type="Pfam" id="PF00298"/>
    </source>
</evidence>
<dbReference type="AlphaFoldDB" id="A0A4V0P1U7"/>
<dbReference type="GO" id="GO:0015934">
    <property type="term" value="C:large ribosomal subunit"/>
    <property type="evidence" value="ECO:0007669"/>
    <property type="project" value="TreeGrafter"/>
</dbReference>
<dbReference type="Gene3D" id="1.10.10.250">
    <property type="entry name" value="Ribosomal protein L11, C-terminal domain"/>
    <property type="match status" value="1"/>
</dbReference>
<sequence length="164" mass="17216">MAERKTFSFIVDGGQATGGPPIGPALGPLGVNIMQIVKRINELTADFHGMKVPVKVHVDQDTKEFDVEVGVPTTTALLAKEAGIEKGSSQAGKEFVGNVAFARIVSIAKLKQPEMNASSLKAAVKEVIGTCTSMGLKVEGKPPKEVIKEVDEGKWDSVIGGSVS</sequence>
<dbReference type="SUPFAM" id="SSF46906">
    <property type="entry name" value="Ribosomal protein L11, C-terminal domain"/>
    <property type="match status" value="1"/>
</dbReference>
<dbReference type="Pfam" id="PF00298">
    <property type="entry name" value="Ribosomal_L11"/>
    <property type="match status" value="1"/>
</dbReference>
<feature type="domain" description="Large ribosomal subunit protein uL11 C-terminal" evidence="8">
    <location>
        <begin position="71"/>
        <end position="138"/>
    </location>
</feature>
<evidence type="ECO:0000256" key="1">
    <source>
        <dbReference type="ARBA" id="ARBA00010537"/>
    </source>
</evidence>
<keyword evidence="2 6" id="KW-0699">rRNA-binding</keyword>
<organism evidence="10 11">
    <name type="scientific">Conexivisphaera calida</name>
    <dbReference type="NCBI Taxonomy" id="1874277"/>
    <lineage>
        <taxon>Archaea</taxon>
        <taxon>Nitrososphaerota</taxon>
        <taxon>Conexivisphaeria</taxon>
        <taxon>Conexivisphaerales</taxon>
        <taxon>Conexivisphaeraceae</taxon>
        <taxon>Conexivisphaera</taxon>
    </lineage>
</organism>
<dbReference type="InterPro" id="IPR020783">
    <property type="entry name" value="Ribosomal_uL11_C"/>
</dbReference>
<dbReference type="Pfam" id="PF03946">
    <property type="entry name" value="Ribosomal_L11_N"/>
    <property type="match status" value="1"/>
</dbReference>
<dbReference type="GO" id="GO:0070180">
    <property type="term" value="F:large ribosomal subunit rRNA binding"/>
    <property type="evidence" value="ECO:0007669"/>
    <property type="project" value="UniProtKB-UniRule"/>
</dbReference>
<accession>A0A4V0P1U7</accession>
<dbReference type="KEGG" id="ccai:NAS2_1583"/>
<keyword evidence="4 6" id="KW-0689">Ribosomal protein</keyword>
<dbReference type="HAMAP" id="MF_00736">
    <property type="entry name" value="Ribosomal_uL11"/>
    <property type="match status" value="1"/>
</dbReference>
<evidence type="ECO:0000256" key="2">
    <source>
        <dbReference type="ARBA" id="ARBA00022730"/>
    </source>
</evidence>
<evidence type="ECO:0000256" key="3">
    <source>
        <dbReference type="ARBA" id="ARBA00022884"/>
    </source>
</evidence>